<feature type="transmembrane region" description="Helical" evidence="14">
    <location>
        <begin position="95"/>
        <end position="114"/>
    </location>
</feature>
<reference evidence="15 16" key="1">
    <citation type="submission" date="2020-10" db="EMBL/GenBank/DDBJ databases">
        <title>ChiBAC.</title>
        <authorList>
            <person name="Zenner C."/>
            <person name="Hitch T.C.A."/>
            <person name="Clavel T."/>
        </authorList>
    </citation>
    <scope>NUCLEOTIDE SEQUENCE [LARGE SCALE GENOMIC DNA]</scope>
    <source>
        <strain evidence="15 16">DSM 107455</strain>
    </source>
</reference>
<proteinExistence type="inferred from homology"/>
<protein>
    <recommendedName>
        <fullName evidence="12">Ascorbate-specific PTS system EIIC component</fullName>
    </recommendedName>
    <alternativeName>
        <fullName evidence="13">Ascorbate-specific permease IIC component UlaA</fullName>
    </alternativeName>
</protein>
<feature type="transmembrane region" description="Helical" evidence="14">
    <location>
        <begin position="151"/>
        <end position="171"/>
    </location>
</feature>
<evidence type="ECO:0000313" key="16">
    <source>
        <dbReference type="Proteomes" id="UP001194273"/>
    </source>
</evidence>
<comment type="function">
    <text evidence="10">The phosphoenolpyruvate-dependent sugar phosphotransferase system (sugar PTS), a major carbohydrate active transport system, catalyzes the phosphorylation of incoming sugar substrates concomitantly with their translocation across the cell membrane. The enzyme II UlaABC PTS system is involved in ascorbate transport.</text>
</comment>
<keyword evidence="7 14" id="KW-0812">Transmembrane</keyword>
<evidence type="ECO:0000256" key="12">
    <source>
        <dbReference type="ARBA" id="ARBA00039702"/>
    </source>
</evidence>
<evidence type="ECO:0000256" key="7">
    <source>
        <dbReference type="ARBA" id="ARBA00022692"/>
    </source>
</evidence>
<feature type="transmembrane region" description="Helical" evidence="14">
    <location>
        <begin position="45"/>
        <end position="67"/>
    </location>
</feature>
<dbReference type="InterPro" id="IPR004703">
    <property type="entry name" value="PTS_sugar-sp_permease"/>
</dbReference>
<keyword evidence="3" id="KW-0813">Transport</keyword>
<evidence type="ECO:0000256" key="11">
    <source>
        <dbReference type="ARBA" id="ARBA00038218"/>
    </source>
</evidence>
<feature type="transmembrane region" description="Helical" evidence="14">
    <location>
        <begin position="227"/>
        <end position="250"/>
    </location>
</feature>
<evidence type="ECO:0000256" key="10">
    <source>
        <dbReference type="ARBA" id="ARBA00037387"/>
    </source>
</evidence>
<keyword evidence="8 14" id="KW-1133">Transmembrane helix</keyword>
<dbReference type="PANTHER" id="PTHR33843:SF4">
    <property type="entry name" value="ASCORBATE-SPECIFIC PTS SYSTEM EIIC COMPONENT"/>
    <property type="match status" value="1"/>
</dbReference>
<evidence type="ECO:0000256" key="6">
    <source>
        <dbReference type="ARBA" id="ARBA00022683"/>
    </source>
</evidence>
<dbReference type="RefSeq" id="WP_193528826.1">
    <property type="nucleotide sequence ID" value="NZ_JADCJZ010000001.1"/>
</dbReference>
<evidence type="ECO:0000256" key="3">
    <source>
        <dbReference type="ARBA" id="ARBA00022448"/>
    </source>
</evidence>
<sequence length="428" mass="45723">MEAIQPVVDFIVTYIFNQPFILLGLIALLGLVLQRKPFQDVVTGTLKTGIGYLILSQGTSILSGIVMPISDILNKIFNIEATAPGMGTDPFAAEWASTIALIMVVGFVVNLILARFTPFKYVYLTVHQTYYITFVYLALAVEVIANPSVPMFIIVGGIMLGVYCTLSPALVQPFMRKVTGTDELAYGHTTSFGAIAGALVGKLFKSHEQETSEDLHIPDKLTFLKDITVSTAIVMTLLYVIGVSLAGPAWVEENMSGGTAAYLYAITQGVQFGVGITIVLTGVSMMVAEITEAFKGISEKLVPNAVPALDCPIVFNFAPTAVMIGFLSCLATVILCVVIFGAVGFYSLTPPVITCFFGGGPAGVFGNSTGGWRGAILAGVVAGLLLSFGQALTVGCLPTTIADFARWSNDFDYSVFTWPFQQIFRLFG</sequence>
<evidence type="ECO:0000256" key="14">
    <source>
        <dbReference type="SAM" id="Phobius"/>
    </source>
</evidence>
<dbReference type="EMBL" id="JADCJZ010000001">
    <property type="protein sequence ID" value="MBE5023368.1"/>
    <property type="molecule type" value="Genomic_DNA"/>
</dbReference>
<keyword evidence="16" id="KW-1185">Reference proteome</keyword>
<feature type="transmembrane region" description="Helical" evidence="14">
    <location>
        <begin position="12"/>
        <end position="33"/>
    </location>
</feature>
<feature type="transmembrane region" description="Helical" evidence="14">
    <location>
        <begin position="262"/>
        <end position="288"/>
    </location>
</feature>
<dbReference type="InterPro" id="IPR051562">
    <property type="entry name" value="Ascorbate-PTS_EIIC"/>
</dbReference>
<accession>A0ABR9QQM7</accession>
<keyword evidence="6" id="KW-0598">Phosphotransferase system</keyword>
<keyword evidence="5" id="KW-0762">Sugar transport</keyword>
<comment type="subunit">
    <text evidence="2">Homodimer.</text>
</comment>
<keyword evidence="9 14" id="KW-0472">Membrane</keyword>
<feature type="transmembrane region" description="Helical" evidence="14">
    <location>
        <begin position="121"/>
        <end position="145"/>
    </location>
</feature>
<gene>
    <name evidence="15" type="ORF">INF26_00640</name>
</gene>
<dbReference type="Pfam" id="PF03611">
    <property type="entry name" value="EIIC-GAT"/>
    <property type="match status" value="1"/>
</dbReference>
<feature type="transmembrane region" description="Helical" evidence="14">
    <location>
        <begin position="322"/>
        <end position="348"/>
    </location>
</feature>
<feature type="transmembrane region" description="Helical" evidence="14">
    <location>
        <begin position="375"/>
        <end position="397"/>
    </location>
</feature>
<organism evidence="15 16">
    <name type="scientific">Thermophilibacter gallinarum</name>
    <dbReference type="NCBI Taxonomy" id="2779357"/>
    <lineage>
        <taxon>Bacteria</taxon>
        <taxon>Bacillati</taxon>
        <taxon>Actinomycetota</taxon>
        <taxon>Coriobacteriia</taxon>
        <taxon>Coriobacteriales</taxon>
        <taxon>Atopobiaceae</taxon>
        <taxon>Thermophilibacter</taxon>
    </lineage>
</organism>
<evidence type="ECO:0000256" key="2">
    <source>
        <dbReference type="ARBA" id="ARBA00011738"/>
    </source>
</evidence>
<keyword evidence="4" id="KW-1003">Cell membrane</keyword>
<evidence type="ECO:0000256" key="4">
    <source>
        <dbReference type="ARBA" id="ARBA00022475"/>
    </source>
</evidence>
<dbReference type="Proteomes" id="UP001194273">
    <property type="component" value="Unassembled WGS sequence"/>
</dbReference>
<evidence type="ECO:0000256" key="9">
    <source>
        <dbReference type="ARBA" id="ARBA00023136"/>
    </source>
</evidence>
<comment type="similarity">
    <text evidence="11">Belongs to the UlaA family.</text>
</comment>
<comment type="caution">
    <text evidence="15">The sequence shown here is derived from an EMBL/GenBank/DDBJ whole genome shotgun (WGS) entry which is preliminary data.</text>
</comment>
<evidence type="ECO:0000256" key="13">
    <source>
        <dbReference type="ARBA" id="ARBA00042859"/>
    </source>
</evidence>
<evidence type="ECO:0000256" key="1">
    <source>
        <dbReference type="ARBA" id="ARBA00004651"/>
    </source>
</evidence>
<evidence type="ECO:0000256" key="8">
    <source>
        <dbReference type="ARBA" id="ARBA00022989"/>
    </source>
</evidence>
<evidence type="ECO:0000313" key="15">
    <source>
        <dbReference type="EMBL" id="MBE5023368.1"/>
    </source>
</evidence>
<comment type="subcellular location">
    <subcellularLocation>
        <location evidence="1">Cell membrane</location>
        <topology evidence="1">Multi-pass membrane protein</topology>
    </subcellularLocation>
</comment>
<evidence type="ECO:0000256" key="5">
    <source>
        <dbReference type="ARBA" id="ARBA00022597"/>
    </source>
</evidence>
<dbReference type="NCBIfam" id="NF006920">
    <property type="entry name" value="PRK09410.1-2"/>
    <property type="match status" value="1"/>
</dbReference>
<dbReference type="PANTHER" id="PTHR33843">
    <property type="entry name" value="ASCORBATE-SPECIFIC PTS SYSTEM EIIC COMPONENT"/>
    <property type="match status" value="1"/>
</dbReference>
<name>A0ABR9QQM7_9ACTN</name>